<dbReference type="SUPFAM" id="SSF50800">
    <property type="entry name" value="PK beta-barrel domain-like"/>
    <property type="match status" value="1"/>
</dbReference>
<gene>
    <name evidence="3" type="ORF">NDI79_01355</name>
</gene>
<dbReference type="InterPro" id="IPR052716">
    <property type="entry name" value="MOSC_domain"/>
</dbReference>
<evidence type="ECO:0000313" key="4">
    <source>
        <dbReference type="Proteomes" id="UP001254813"/>
    </source>
</evidence>
<dbReference type="Proteomes" id="UP001254813">
    <property type="component" value="Unassembled WGS sequence"/>
</dbReference>
<evidence type="ECO:0000259" key="2">
    <source>
        <dbReference type="PROSITE" id="PS51340"/>
    </source>
</evidence>
<feature type="compositionally biased region" description="Basic and acidic residues" evidence="1">
    <location>
        <begin position="7"/>
        <end position="20"/>
    </location>
</feature>
<feature type="region of interest" description="Disordered" evidence="1">
    <location>
        <begin position="1"/>
        <end position="40"/>
    </location>
</feature>
<comment type="caution">
    <text evidence="3">The sequence shown here is derived from an EMBL/GenBank/DDBJ whole genome shotgun (WGS) entry which is preliminary data.</text>
</comment>
<dbReference type="Pfam" id="PF03473">
    <property type="entry name" value="MOSC"/>
    <property type="match status" value="1"/>
</dbReference>
<reference evidence="3 4" key="1">
    <citation type="submission" date="2022-06" db="EMBL/GenBank/DDBJ databases">
        <title>Halogeometricum sp. a new haloarchaeum isolate from saline soil.</title>
        <authorList>
            <person name="Strakova D."/>
            <person name="Galisteo C."/>
            <person name="Sanchez-Porro C."/>
            <person name="Ventosa A."/>
        </authorList>
    </citation>
    <scope>NUCLEOTIDE SEQUENCE [LARGE SCALE GENOMIC DNA]</scope>
    <source>
        <strain evidence="4">S3BR25-2</strain>
    </source>
</reference>
<protein>
    <submittedName>
        <fullName evidence="3">MOSC domain-containing protein</fullName>
    </submittedName>
</protein>
<organism evidence="3 4">
    <name type="scientific">Halogeometricum luteum</name>
    <dbReference type="NCBI Taxonomy" id="2950537"/>
    <lineage>
        <taxon>Archaea</taxon>
        <taxon>Methanobacteriati</taxon>
        <taxon>Methanobacteriota</taxon>
        <taxon>Stenosarchaea group</taxon>
        <taxon>Halobacteria</taxon>
        <taxon>Halobacteriales</taxon>
        <taxon>Haloferacaceae</taxon>
        <taxon>Halogeometricum</taxon>
    </lineage>
</organism>
<accession>A0ABU2FXR2</accession>
<dbReference type="EMBL" id="JAMQOQ010000001">
    <property type="protein sequence ID" value="MDS0292813.1"/>
    <property type="molecule type" value="Genomic_DNA"/>
</dbReference>
<dbReference type="InterPro" id="IPR011037">
    <property type="entry name" value="Pyrv_Knase-like_insert_dom_sf"/>
</dbReference>
<evidence type="ECO:0000313" key="3">
    <source>
        <dbReference type="EMBL" id="MDS0292813.1"/>
    </source>
</evidence>
<dbReference type="PANTHER" id="PTHR36930">
    <property type="entry name" value="METAL-SULFUR CLUSTER BIOSYNTHESIS PROTEINS YUAD-RELATED"/>
    <property type="match status" value="1"/>
</dbReference>
<dbReference type="PROSITE" id="PS51340">
    <property type="entry name" value="MOSC"/>
    <property type="match status" value="1"/>
</dbReference>
<keyword evidence="4" id="KW-1185">Reference proteome</keyword>
<dbReference type="PANTHER" id="PTHR36930:SF1">
    <property type="entry name" value="MOSC DOMAIN-CONTAINING PROTEIN"/>
    <property type="match status" value="1"/>
</dbReference>
<name>A0ABU2FXR2_9EURY</name>
<sequence length="192" mass="20929">MSDTEGGDERENESEIRGRVEQLWTSPEDGAPMESHESVEAVEGGLRGDRYLLGTGYYSPYDVCEVTFVAWEALEEILDETGIDLTDGRHRRNIVVRGVGGEELHDLLKTTFRVGDATFRGTRPRPPCAHVERVAGEEGVARALKQKRGGICANVVEAGTVSVGDELELIEADPRTVGQSIADRLKDAFGGD</sequence>
<feature type="domain" description="MOSC" evidence="2">
    <location>
        <begin position="31"/>
        <end position="170"/>
    </location>
</feature>
<dbReference type="InterPro" id="IPR005302">
    <property type="entry name" value="MoCF_Sase_C"/>
</dbReference>
<dbReference type="Gene3D" id="2.40.33.20">
    <property type="entry name" value="PK beta-barrel domain-like"/>
    <property type="match status" value="1"/>
</dbReference>
<proteinExistence type="predicted"/>
<dbReference type="RefSeq" id="WP_310926653.1">
    <property type="nucleotide sequence ID" value="NZ_JAMQOQ010000001.1"/>
</dbReference>
<evidence type="ECO:0000256" key="1">
    <source>
        <dbReference type="SAM" id="MobiDB-lite"/>
    </source>
</evidence>